<evidence type="ECO:0000313" key="3">
    <source>
        <dbReference type="EMBL" id="BBN68659.1"/>
    </source>
</evidence>
<dbReference type="PANTHER" id="PTHR43248:SF3">
    <property type="entry name" value="AB HYDROLASE-1 DOMAIN-CONTAINING PROTEIN"/>
    <property type="match status" value="1"/>
</dbReference>
<dbReference type="InterPro" id="IPR051601">
    <property type="entry name" value="Serine_prot/Carboxylest_S33"/>
</dbReference>
<dbReference type="Gene3D" id="3.40.50.1820">
    <property type="entry name" value="alpha/beta hydrolase"/>
    <property type="match status" value="1"/>
</dbReference>
<evidence type="ECO:0000256" key="2">
    <source>
        <dbReference type="ARBA" id="ARBA00022801"/>
    </source>
</evidence>
<dbReference type="SUPFAM" id="SSF53474">
    <property type="entry name" value="alpha/beta-Hydrolases"/>
    <property type="match status" value="1"/>
</dbReference>
<protein>
    <submittedName>
        <fullName evidence="3">Alpha/beta-Hydrolases superfamily protein</fullName>
    </submittedName>
</protein>
<dbReference type="EMBL" id="AP020852">
    <property type="protein sequence ID" value="BBN68659.1"/>
    <property type="molecule type" value="Genomic_DNA"/>
</dbReference>
<evidence type="ECO:0000256" key="1">
    <source>
        <dbReference type="ARBA" id="ARBA00010088"/>
    </source>
</evidence>
<comment type="similarity">
    <text evidence="1">Belongs to the peptidase S33 family.</text>
</comment>
<keyword evidence="2 3" id="KW-0378">Hydrolase</keyword>
<proteinExistence type="inferred from homology"/>
<reference evidence="3" key="1">
    <citation type="journal article" date="2019" name="Science">
        <title>Mutation of a bHLH transcription factor allowed almond domestication.</title>
        <authorList>
            <person name="Sanchez-Perez R."/>
            <person name="Pavan S."/>
            <person name="Mazzeo R."/>
            <person name="Moldovan C."/>
            <person name="Aiese Cigliano R."/>
            <person name="Del Cueto J."/>
            <person name="Ricciardi F."/>
            <person name="Lotti C."/>
            <person name="Ricciardi L."/>
            <person name="Dicenta F."/>
            <person name="Lopez-Marques R.L."/>
            <person name="Lindberg Moller B."/>
        </authorList>
    </citation>
    <scope>NUCLEOTIDE SEQUENCE</scope>
</reference>
<gene>
    <name evidence="3" type="ORF">Prudu_515S000400</name>
</gene>
<organism evidence="3">
    <name type="scientific">Prunus dulcis</name>
    <name type="common">Almond</name>
    <name type="synonym">Amygdalus dulcis</name>
    <dbReference type="NCBI Taxonomy" id="3755"/>
    <lineage>
        <taxon>Eukaryota</taxon>
        <taxon>Viridiplantae</taxon>
        <taxon>Streptophyta</taxon>
        <taxon>Embryophyta</taxon>
        <taxon>Tracheophyta</taxon>
        <taxon>Spermatophyta</taxon>
        <taxon>Magnoliopsida</taxon>
        <taxon>eudicotyledons</taxon>
        <taxon>Gunneridae</taxon>
        <taxon>Pentapetalae</taxon>
        <taxon>rosids</taxon>
        <taxon>fabids</taxon>
        <taxon>Rosales</taxon>
        <taxon>Rosaceae</taxon>
        <taxon>Amygdaloideae</taxon>
        <taxon>Amygdaleae</taxon>
        <taxon>Prunus</taxon>
    </lineage>
</organism>
<dbReference type="AlphaFoldDB" id="A0A5H2XP96"/>
<dbReference type="InterPro" id="IPR029058">
    <property type="entry name" value="AB_hydrolase_fold"/>
</dbReference>
<accession>A0A5H2XP96</accession>
<sequence length="191" mass="21962">MRVAYLFKSVFSMISSLPKRSAKSPMARTIRDKPGLHHDLLTRFVISRRPLQTVAYEELRPSTYTKAYNSTAFVLHGFLGSARTWRSFSRILLSNLSSPSGWRMVLVDLRNRGRSAEIGEQLWVLDSLPGEVNPKNRNKEVERVLHTLQSLPSSVPSRKWKALLARGRKWITKLLRILLPELQILMHDDSL</sequence>
<name>A0A5H2XP96_PRUDU</name>
<dbReference type="GO" id="GO:0016787">
    <property type="term" value="F:hydrolase activity"/>
    <property type="evidence" value="ECO:0007669"/>
    <property type="project" value="UniProtKB-KW"/>
</dbReference>
<dbReference type="PANTHER" id="PTHR43248">
    <property type="entry name" value="2-SUCCINYL-6-HYDROXY-2,4-CYCLOHEXADIENE-1-CARBOXYLATE SYNTHASE"/>
    <property type="match status" value="1"/>
</dbReference>